<dbReference type="AlphaFoldDB" id="A0A0P0GQE4"/>
<keyword evidence="4 6" id="KW-0472">Membrane</keyword>
<evidence type="ECO:0000256" key="6">
    <source>
        <dbReference type="SAM" id="Phobius"/>
    </source>
</evidence>
<feature type="transmembrane region" description="Helical" evidence="6">
    <location>
        <begin position="18"/>
        <end position="37"/>
    </location>
</feature>
<evidence type="ECO:0000256" key="5">
    <source>
        <dbReference type="SAM" id="Coils"/>
    </source>
</evidence>
<evidence type="ECO:0000256" key="1">
    <source>
        <dbReference type="ARBA" id="ARBA00004167"/>
    </source>
</evidence>
<feature type="coiled-coil region" evidence="5">
    <location>
        <begin position="145"/>
        <end position="172"/>
    </location>
</feature>
<organism evidence="7 8">
    <name type="scientific">Bacteroides cellulosilyticus</name>
    <dbReference type="NCBI Taxonomy" id="246787"/>
    <lineage>
        <taxon>Bacteria</taxon>
        <taxon>Pseudomonadati</taxon>
        <taxon>Bacteroidota</taxon>
        <taxon>Bacteroidia</taxon>
        <taxon>Bacteroidales</taxon>
        <taxon>Bacteroidaceae</taxon>
        <taxon>Bacteroides</taxon>
    </lineage>
</organism>
<dbReference type="PANTHER" id="PTHR30386">
    <property type="entry name" value="MEMBRANE FUSION SUBUNIT OF EMRAB-TOLC MULTIDRUG EFFLUX PUMP"/>
    <property type="match status" value="1"/>
</dbReference>
<comment type="subcellular location">
    <subcellularLocation>
        <location evidence="1">Membrane</location>
        <topology evidence="1">Single-pass membrane protein</topology>
    </subcellularLocation>
</comment>
<dbReference type="KEGG" id="bcel:BcellWH2_03107"/>
<evidence type="ECO:0000313" key="7">
    <source>
        <dbReference type="EMBL" id="ALJ60344.1"/>
    </source>
</evidence>
<evidence type="ECO:0000256" key="4">
    <source>
        <dbReference type="ARBA" id="ARBA00023136"/>
    </source>
</evidence>
<proteinExistence type="predicted"/>
<evidence type="ECO:0000313" key="8">
    <source>
        <dbReference type="Proteomes" id="UP000061809"/>
    </source>
</evidence>
<dbReference type="RefSeq" id="WP_029426504.1">
    <property type="nucleotide sequence ID" value="NZ_CP012801.1"/>
</dbReference>
<reference evidence="7 8" key="1">
    <citation type="journal article" date="2015" name="Science">
        <title>Genetic determinants of in vivo fitness and diet responsiveness in multiple human gut Bacteroides.</title>
        <authorList>
            <person name="Wu M."/>
            <person name="McNulty N.P."/>
            <person name="Rodionov D.A."/>
            <person name="Khoroshkin M.S."/>
            <person name="Griffin N.W."/>
            <person name="Cheng J."/>
            <person name="Latreille P."/>
            <person name="Kerstetter R.A."/>
            <person name="Terrapon N."/>
            <person name="Henrissat B."/>
            <person name="Osterman A.L."/>
            <person name="Gordon J.I."/>
        </authorList>
    </citation>
    <scope>NUCLEOTIDE SEQUENCE [LARGE SCALE GENOMIC DNA]</scope>
    <source>
        <strain evidence="7 8">WH2</strain>
    </source>
</reference>
<evidence type="ECO:0008006" key="9">
    <source>
        <dbReference type="Google" id="ProtNLM"/>
    </source>
</evidence>
<dbReference type="PANTHER" id="PTHR30386:SF26">
    <property type="entry name" value="TRANSPORT PROTEIN COMB"/>
    <property type="match status" value="1"/>
</dbReference>
<dbReference type="PATRIC" id="fig|246787.4.peg.3214"/>
<dbReference type="GO" id="GO:0016020">
    <property type="term" value="C:membrane"/>
    <property type="evidence" value="ECO:0007669"/>
    <property type="project" value="UniProtKB-SubCell"/>
</dbReference>
<protein>
    <recommendedName>
        <fullName evidence="9">HlyD family efflux transporter periplasmic adaptor subunit</fullName>
    </recommendedName>
</protein>
<gene>
    <name evidence="7" type="ORF">BcellWH2_03107</name>
</gene>
<dbReference type="Proteomes" id="UP000061809">
    <property type="component" value="Chromosome"/>
</dbReference>
<dbReference type="EMBL" id="CP012801">
    <property type="protein sequence ID" value="ALJ60344.1"/>
    <property type="molecule type" value="Genomic_DNA"/>
</dbReference>
<keyword evidence="5" id="KW-0175">Coiled coil</keyword>
<sequence length="419" mass="47600">MTTTEDYIENMPTKSANLFVWTVTVLFVIVLAGFLLIKQPDVVTGNIRLIAHNQPFELLAPHTGKLMLLKYTNDSVCSSQDIAYISNSADYHTMDSLAMLLGERKYSYIYKTLSNNETVKGLGMLNNSCMTLRSAIYKYMTFHDKSLFEESKRQLETEIATLKEQIDLQTDLLEIEQATLKVTLHGFKEDSLLYSKNAITKTDFDRSYKTLLAQQGQHVNAKNTLLAYQKEKIAKELKLQELTIDNTNNTETLQQEVEQAISMLQNDIETWRKQYVITSPIDGMLEIVTSVEDRQIVTQDSPVLRVLPTNKNIMGQMLFTSKEAGEIQDNTPIKIYLDSYPKSQNGYLSGHISDISSSVYIVQNGESFHSAKACIDFDKQPNFHGKFQFVHGMTGQVEIIVKKKNLLMQILNIISSNIK</sequence>
<keyword evidence="3 6" id="KW-1133">Transmembrane helix</keyword>
<dbReference type="InterPro" id="IPR050739">
    <property type="entry name" value="MFP"/>
</dbReference>
<accession>A0A0P0GQE4</accession>
<keyword evidence="2 6" id="KW-0812">Transmembrane</keyword>
<evidence type="ECO:0000256" key="2">
    <source>
        <dbReference type="ARBA" id="ARBA00022692"/>
    </source>
</evidence>
<evidence type="ECO:0000256" key="3">
    <source>
        <dbReference type="ARBA" id="ARBA00022989"/>
    </source>
</evidence>
<name>A0A0P0GQE4_9BACE</name>